<comment type="caution">
    <text evidence="8">The sequence shown here is derived from an EMBL/GenBank/DDBJ whole genome shotgun (WGS) entry which is preliminary data.</text>
</comment>
<dbReference type="PANTHER" id="PTHR33048">
    <property type="entry name" value="PTH11-LIKE INTEGRAL MEMBRANE PROTEIN (AFU_ORTHOLOGUE AFUA_5G11245)"/>
    <property type="match status" value="1"/>
</dbReference>
<accession>A0AAE8M4C7</accession>
<evidence type="ECO:0000259" key="7">
    <source>
        <dbReference type="Pfam" id="PF20684"/>
    </source>
</evidence>
<feature type="domain" description="Rhodopsin" evidence="7">
    <location>
        <begin position="61"/>
        <end position="305"/>
    </location>
</feature>
<organism evidence="8 9">
    <name type="scientific">Fusarium torulosum</name>
    <dbReference type="NCBI Taxonomy" id="33205"/>
    <lineage>
        <taxon>Eukaryota</taxon>
        <taxon>Fungi</taxon>
        <taxon>Dikarya</taxon>
        <taxon>Ascomycota</taxon>
        <taxon>Pezizomycotina</taxon>
        <taxon>Sordariomycetes</taxon>
        <taxon>Hypocreomycetidae</taxon>
        <taxon>Hypocreales</taxon>
        <taxon>Nectriaceae</taxon>
        <taxon>Fusarium</taxon>
    </lineage>
</organism>
<feature type="transmembrane region" description="Helical" evidence="6">
    <location>
        <begin position="163"/>
        <end position="191"/>
    </location>
</feature>
<dbReference type="InterPro" id="IPR049326">
    <property type="entry name" value="Rhodopsin_dom_fungi"/>
</dbReference>
<proteinExistence type="inferred from homology"/>
<dbReference type="InterPro" id="IPR052337">
    <property type="entry name" value="SAT4-like"/>
</dbReference>
<comment type="subcellular location">
    <subcellularLocation>
        <location evidence="1">Membrane</location>
        <topology evidence="1">Multi-pass membrane protein</topology>
    </subcellularLocation>
</comment>
<evidence type="ECO:0000256" key="2">
    <source>
        <dbReference type="ARBA" id="ARBA00022692"/>
    </source>
</evidence>
<keyword evidence="9" id="KW-1185">Reference proteome</keyword>
<feature type="transmembrane region" description="Helical" evidence="6">
    <location>
        <begin position="123"/>
        <end position="151"/>
    </location>
</feature>
<comment type="similarity">
    <text evidence="5">Belongs to the SAT4 family.</text>
</comment>
<dbReference type="PANTHER" id="PTHR33048:SF92">
    <property type="entry name" value="INTEGRAL MEMBRANE PROTEIN"/>
    <property type="match status" value="1"/>
</dbReference>
<feature type="transmembrane region" description="Helical" evidence="6">
    <location>
        <begin position="244"/>
        <end position="268"/>
    </location>
</feature>
<sequence length="317" mass="35182">MSQSNDTTPPASPEIPEIDGSLGIQDSPICILDILYPGVKESANPVSEILLIFAAALVAARLNLRLRIQKRKLLYSDKFMVAACVSGIITAGFAPAFASLDAFDPKVHTTLEGYSGGAEDLRLILMLLFASNFPFYTTFYLCKAALLAVYLQAFPDFMVKRRIFLWLTIWFVAISYVVTLLVIFCTCLPIDRHWDLSPNRTCSARTYVVTFNIGWGLSFMGDLSVFILPWLIVPAMNVKRTLRFGIYFTFLVGSINMAVSLVRFVMIWKAGEDSTISLSTIILWSALDVNIGLVIACLPSLRPYFGSMDKPGDPGRE</sequence>
<evidence type="ECO:0000313" key="8">
    <source>
        <dbReference type="EMBL" id="SPJ73538.1"/>
    </source>
</evidence>
<keyword evidence="3 6" id="KW-1133">Transmembrane helix</keyword>
<dbReference type="AlphaFoldDB" id="A0AAE8M4C7"/>
<gene>
    <name evidence="8" type="ORF">FTOL_03268</name>
</gene>
<name>A0AAE8M4C7_9HYPO</name>
<feature type="transmembrane region" description="Helical" evidence="6">
    <location>
        <begin position="211"/>
        <end position="232"/>
    </location>
</feature>
<protein>
    <submittedName>
        <fullName evidence="8">Related to integral membrane protein</fullName>
    </submittedName>
</protein>
<keyword evidence="2 6" id="KW-0812">Transmembrane</keyword>
<evidence type="ECO:0000256" key="1">
    <source>
        <dbReference type="ARBA" id="ARBA00004141"/>
    </source>
</evidence>
<feature type="transmembrane region" description="Helical" evidence="6">
    <location>
        <begin position="280"/>
        <end position="301"/>
    </location>
</feature>
<keyword evidence="4 6" id="KW-0472">Membrane</keyword>
<evidence type="ECO:0000256" key="5">
    <source>
        <dbReference type="ARBA" id="ARBA00038359"/>
    </source>
</evidence>
<evidence type="ECO:0000256" key="3">
    <source>
        <dbReference type="ARBA" id="ARBA00022989"/>
    </source>
</evidence>
<reference evidence="8" key="1">
    <citation type="submission" date="2018-03" db="EMBL/GenBank/DDBJ databases">
        <authorList>
            <person name="Guldener U."/>
        </authorList>
    </citation>
    <scope>NUCLEOTIDE SEQUENCE</scope>
</reference>
<dbReference type="Pfam" id="PF20684">
    <property type="entry name" value="Fung_rhodopsin"/>
    <property type="match status" value="1"/>
</dbReference>
<evidence type="ECO:0000313" key="9">
    <source>
        <dbReference type="Proteomes" id="UP001187734"/>
    </source>
</evidence>
<feature type="transmembrane region" description="Helical" evidence="6">
    <location>
        <begin position="80"/>
        <end position="103"/>
    </location>
</feature>
<dbReference type="Proteomes" id="UP001187734">
    <property type="component" value="Unassembled WGS sequence"/>
</dbReference>
<feature type="transmembrane region" description="Helical" evidence="6">
    <location>
        <begin position="49"/>
        <end position="68"/>
    </location>
</feature>
<dbReference type="EMBL" id="ONZP01000096">
    <property type="protein sequence ID" value="SPJ73538.1"/>
    <property type="molecule type" value="Genomic_DNA"/>
</dbReference>
<evidence type="ECO:0000256" key="4">
    <source>
        <dbReference type="ARBA" id="ARBA00023136"/>
    </source>
</evidence>
<evidence type="ECO:0000256" key="6">
    <source>
        <dbReference type="SAM" id="Phobius"/>
    </source>
</evidence>
<dbReference type="GO" id="GO:0016020">
    <property type="term" value="C:membrane"/>
    <property type="evidence" value="ECO:0007669"/>
    <property type="project" value="UniProtKB-SubCell"/>
</dbReference>